<proteinExistence type="predicted"/>
<accession>A0A431TRC3</accession>
<dbReference type="InterPro" id="IPR056726">
    <property type="entry name" value="DUF7824"/>
</dbReference>
<dbReference type="OrthoDB" id="8481515at2"/>
<evidence type="ECO:0000313" key="5">
    <source>
        <dbReference type="Proteomes" id="UP000267418"/>
    </source>
</evidence>
<evidence type="ECO:0000259" key="3">
    <source>
        <dbReference type="Pfam" id="PF25149"/>
    </source>
</evidence>
<gene>
    <name evidence="4" type="ORF">EJP69_02350</name>
</gene>
<comment type="caution">
    <text evidence="4">The sequence shown here is derived from an EMBL/GenBank/DDBJ whole genome shotgun (WGS) entry which is preliminary data.</text>
</comment>
<dbReference type="RefSeq" id="WP_126468590.1">
    <property type="nucleotide sequence ID" value="NZ_RXOE01000001.1"/>
</dbReference>
<dbReference type="Pfam" id="PF25148">
    <property type="entry name" value="DUF7824"/>
    <property type="match status" value="1"/>
</dbReference>
<sequence length="935" mass="100103">MRNAEELPAFVPEGALEQAVYQGDFEAALASLEAMPAAGRKACGESLEKMGQIMRSSHWQGSPYARQWGGEAQAAQYRALQAAVVVCMEPKALLDHASLRVALDQETVLALCKRFGIDAAGWRAALQQAAEAGLRAFAAHIMPVQNLVAAGLIDRPQGDEYAIGLMALPRALSRLTTMDQHFERDPGLYQAVLRLFDVEGTGEHNLSAVDKYNHSPKNSWSYIFMDGVARGEFTRAQLLEKTLGTLEKDWPQFRAGWFSRFHDTLAPDAEEMAPFAARYLGLCQSRIPPTVALALGALKTLQAAGHVDGASLLPALRPAFHASAKSQVEAALKLAEAAVKREPSLAHEASAVVLCGLVHEAADLQKKIIERLKGWGVDDAARNELAAYVDSVAAVNRPALAALLGDASALAMVPVVVEQTPAEATGDGPTDPLDASRALVPITEPAELVERIAFVLENSNDIDELERVVEALVRMAPLPEALVKQCAPVVKRARKLLRSEVPARLARLLVFVTSGERLPDLRDDPRRLGLQKPQADEFLALRIDDLVNQAAKGWCLAPLSSATHARGFIDAAVFVERVAAYQARSAEPSLGEQVRGLLRLAPVQGQGAAVLREKARRLADVPLVRALRHALGEDGIVIPAKADQAQEALFAAAARIRHPGGDDSRVLAALGDVGPNGASAARCTWSVSSRSSTYDGKTYVHHDFLLASVAVHQDTPHALVAVRRAGIEGDYDEALLRYAATVLPSSLESFFAAGCREIGNNLDWWEAQWQNRAYLVPLLDPTVPVTASQPMAVLLQALALAGKEPGQTALAVDALVHAFTEARLDVPALGAQMRALLASSLAMAKRYGKSLQSAVRADARLAAPVFDLLCEMLAADAENPPKDLAALMELLLEIALSSQRALPPTTLGLLKELKLGGKGRAVQKNLLALGPASPA</sequence>
<dbReference type="InterPro" id="IPR045472">
    <property type="entry name" value="DUF6493"/>
</dbReference>
<evidence type="ECO:0000259" key="1">
    <source>
        <dbReference type="Pfam" id="PF20103"/>
    </source>
</evidence>
<dbReference type="AlphaFoldDB" id="A0A431TRC3"/>
<name>A0A431TRC3_9BURK</name>
<protein>
    <submittedName>
        <fullName evidence="4">Uncharacterized protein</fullName>
    </submittedName>
</protein>
<dbReference type="EMBL" id="RXOE01000001">
    <property type="protein sequence ID" value="RTQ36606.1"/>
    <property type="molecule type" value="Genomic_DNA"/>
</dbReference>
<feature type="domain" description="DUF7825" evidence="3">
    <location>
        <begin position="733"/>
        <end position="915"/>
    </location>
</feature>
<dbReference type="Pfam" id="PF20103">
    <property type="entry name" value="DUF6493"/>
    <property type="match status" value="1"/>
</dbReference>
<evidence type="ECO:0000259" key="2">
    <source>
        <dbReference type="Pfam" id="PF25148"/>
    </source>
</evidence>
<feature type="domain" description="DUF7824" evidence="2">
    <location>
        <begin position="458"/>
        <end position="592"/>
    </location>
</feature>
<evidence type="ECO:0000313" key="4">
    <source>
        <dbReference type="EMBL" id="RTQ36606.1"/>
    </source>
</evidence>
<keyword evidence="5" id="KW-1185">Reference proteome</keyword>
<dbReference type="Proteomes" id="UP000267418">
    <property type="component" value="Unassembled WGS sequence"/>
</dbReference>
<feature type="domain" description="DUF6493" evidence="1">
    <location>
        <begin position="16"/>
        <end position="323"/>
    </location>
</feature>
<dbReference type="Pfam" id="PF25149">
    <property type="entry name" value="DUF7825"/>
    <property type="match status" value="1"/>
</dbReference>
<dbReference type="InterPro" id="IPR056727">
    <property type="entry name" value="DUF7825"/>
</dbReference>
<reference evidence="4 5" key="1">
    <citation type="submission" date="2018-12" db="EMBL/GenBank/DDBJ databases">
        <title>The genome of Variovorax gossypii DSM 100435.</title>
        <authorList>
            <person name="Gao J."/>
            <person name="Sun J."/>
        </authorList>
    </citation>
    <scope>NUCLEOTIDE SEQUENCE [LARGE SCALE GENOMIC DNA]</scope>
    <source>
        <strain evidence="4 5">DSM 100435</strain>
    </source>
</reference>
<organism evidence="4 5">
    <name type="scientific">Variovorax gossypii</name>
    <dbReference type="NCBI Taxonomy" id="1679495"/>
    <lineage>
        <taxon>Bacteria</taxon>
        <taxon>Pseudomonadati</taxon>
        <taxon>Pseudomonadota</taxon>
        <taxon>Betaproteobacteria</taxon>
        <taxon>Burkholderiales</taxon>
        <taxon>Comamonadaceae</taxon>
        <taxon>Variovorax</taxon>
    </lineage>
</organism>